<dbReference type="Proteomes" id="UP000027982">
    <property type="component" value="Chromosome"/>
</dbReference>
<evidence type="ECO:0000313" key="3">
    <source>
        <dbReference type="Proteomes" id="UP000027982"/>
    </source>
</evidence>
<sequence length="102" mass="11437">MRYGYLFRGLIMLVGGMVSEWLMRPIVPWTYVPGTLIVVSGVGIAVAIFDRYRPDFSSIAYFAVAVGVFGLTYLAQTSVLPLFLYTAAFDLTRFALRVQIEE</sequence>
<gene>
    <name evidence="2" type="ORF">OP10G_0804</name>
</gene>
<keyword evidence="1" id="KW-0812">Transmembrane</keyword>
<dbReference type="EMBL" id="CP007139">
    <property type="protein sequence ID" value="AIE84172.1"/>
    <property type="molecule type" value="Genomic_DNA"/>
</dbReference>
<dbReference type="STRING" id="661478.OP10G_0804"/>
<keyword evidence="1" id="KW-1133">Transmembrane helix</keyword>
<keyword evidence="3" id="KW-1185">Reference proteome</keyword>
<feature type="transmembrane region" description="Helical" evidence="1">
    <location>
        <begin position="5"/>
        <end position="23"/>
    </location>
</feature>
<keyword evidence="1" id="KW-0472">Membrane</keyword>
<evidence type="ECO:0000313" key="2">
    <source>
        <dbReference type="EMBL" id="AIE84172.1"/>
    </source>
</evidence>
<proteinExistence type="predicted"/>
<organism evidence="2 3">
    <name type="scientific">Fimbriimonas ginsengisoli Gsoil 348</name>
    <dbReference type="NCBI Taxonomy" id="661478"/>
    <lineage>
        <taxon>Bacteria</taxon>
        <taxon>Bacillati</taxon>
        <taxon>Armatimonadota</taxon>
        <taxon>Fimbriimonadia</taxon>
        <taxon>Fimbriimonadales</taxon>
        <taxon>Fimbriimonadaceae</taxon>
        <taxon>Fimbriimonas</taxon>
    </lineage>
</organism>
<dbReference type="AlphaFoldDB" id="A0A068NL83"/>
<feature type="transmembrane region" description="Helical" evidence="1">
    <location>
        <begin position="61"/>
        <end position="84"/>
    </location>
</feature>
<protein>
    <submittedName>
        <fullName evidence="2">Uncharacterized protein</fullName>
    </submittedName>
</protein>
<accession>A0A068NL83</accession>
<dbReference type="KEGG" id="fgi:OP10G_0804"/>
<evidence type="ECO:0000256" key="1">
    <source>
        <dbReference type="SAM" id="Phobius"/>
    </source>
</evidence>
<feature type="transmembrane region" description="Helical" evidence="1">
    <location>
        <begin position="29"/>
        <end position="49"/>
    </location>
</feature>
<reference evidence="2 3" key="1">
    <citation type="journal article" date="2014" name="PLoS ONE">
        <title>The first complete genome sequence of the class fimbriimonadia in the phylum armatimonadetes.</title>
        <authorList>
            <person name="Hu Z.Y."/>
            <person name="Wang Y.Z."/>
            <person name="Im W.T."/>
            <person name="Wang S.Y."/>
            <person name="Zhao G.P."/>
            <person name="Zheng H.J."/>
            <person name="Quan Z.X."/>
        </authorList>
    </citation>
    <scope>NUCLEOTIDE SEQUENCE [LARGE SCALE GENOMIC DNA]</scope>
    <source>
        <strain evidence="2">Gsoil 348</strain>
    </source>
</reference>
<name>A0A068NL83_FIMGI</name>
<dbReference type="HOGENOM" id="CLU_2273215_0_0_0"/>